<dbReference type="PANTHER" id="PTHR11560">
    <property type="entry name" value="39S RIBOSOMAL PROTEIN L10, MITOCHONDRIAL"/>
    <property type="match status" value="1"/>
</dbReference>
<comment type="caution">
    <text evidence="7">The sequence shown here is derived from an EMBL/GenBank/DDBJ whole genome shotgun (WGS) entry which is preliminary data.</text>
</comment>
<dbReference type="InterPro" id="IPR043141">
    <property type="entry name" value="Ribosomal_uL10-like_sf"/>
</dbReference>
<evidence type="ECO:0000256" key="5">
    <source>
        <dbReference type="ARBA" id="ARBA00035202"/>
    </source>
</evidence>
<dbReference type="Pfam" id="PF00466">
    <property type="entry name" value="Ribosomal_L10"/>
    <property type="match status" value="1"/>
</dbReference>
<evidence type="ECO:0000313" key="7">
    <source>
        <dbReference type="EMBL" id="MEX6633981.1"/>
    </source>
</evidence>
<dbReference type="GO" id="GO:0005840">
    <property type="term" value="C:ribosome"/>
    <property type="evidence" value="ECO:0007669"/>
    <property type="project" value="UniProtKB-KW"/>
</dbReference>
<dbReference type="EMBL" id="JBEHZE010000001">
    <property type="protein sequence ID" value="MEX6633981.1"/>
    <property type="molecule type" value="Genomic_DNA"/>
</dbReference>
<dbReference type="Gene3D" id="6.10.250.290">
    <property type="match status" value="1"/>
</dbReference>
<dbReference type="SUPFAM" id="SSF160369">
    <property type="entry name" value="Ribosomal protein L10-like"/>
    <property type="match status" value="1"/>
</dbReference>
<keyword evidence="3 6" id="KW-0689">Ribosomal protein</keyword>
<dbReference type="RefSeq" id="WP_369313975.1">
    <property type="nucleotide sequence ID" value="NZ_JBEHZE010000001.1"/>
</dbReference>
<evidence type="ECO:0000256" key="3">
    <source>
        <dbReference type="ARBA" id="ARBA00022980"/>
    </source>
</evidence>
<evidence type="ECO:0000313" key="8">
    <source>
        <dbReference type="Proteomes" id="UP001560685"/>
    </source>
</evidence>
<dbReference type="HAMAP" id="MF_00362">
    <property type="entry name" value="Ribosomal_uL10"/>
    <property type="match status" value="1"/>
</dbReference>
<proteinExistence type="inferred from homology"/>
<sequence length="170" mass="17731">MDRTQKAEAVEWIGNVFDANTVVVVANGGLSVSELEVLREELRKSGASMKIVKNRLAKIAISGKPSDKLSELFQGPTAIAFSEDPVAAAKAVKSFAKENDKLKILGGAMGEEILDENGVNALASMPSREELLASIVLTITSPAANIASAVGAPASNIAGILETLENREAA</sequence>
<accession>A0ABV3Z592</accession>
<gene>
    <name evidence="6 7" type="primary">rplJ</name>
    <name evidence="7" type="ORF">ABFZ84_10510</name>
</gene>
<reference evidence="7 8" key="1">
    <citation type="submission" date="2024-05" db="EMBL/GenBank/DDBJ databases">
        <title>Three bacterial strains, DH-69, EH-24, and ECK-19 isolated from coastal sediments.</title>
        <authorList>
            <person name="Ye Y.-Q."/>
            <person name="Du Z.-J."/>
        </authorList>
    </citation>
    <scope>NUCLEOTIDE SEQUENCE [LARGE SCALE GENOMIC DNA]</scope>
    <source>
        <strain evidence="7 8">ECK-19</strain>
    </source>
</reference>
<name>A0ABV3Z592_9PROT</name>
<keyword evidence="6" id="KW-0699">rRNA-binding</keyword>
<keyword evidence="8" id="KW-1185">Reference proteome</keyword>
<dbReference type="NCBIfam" id="NF000955">
    <property type="entry name" value="PRK00099.1-1"/>
    <property type="match status" value="1"/>
</dbReference>
<protein>
    <recommendedName>
        <fullName evidence="5 6">Large ribosomal subunit protein uL10</fullName>
    </recommendedName>
</protein>
<comment type="similarity">
    <text evidence="2 6">Belongs to the universal ribosomal protein uL10 family.</text>
</comment>
<dbReference type="InterPro" id="IPR047865">
    <property type="entry name" value="Ribosomal_uL10_bac_type"/>
</dbReference>
<keyword evidence="6" id="KW-0694">RNA-binding</keyword>
<dbReference type="InterPro" id="IPR001790">
    <property type="entry name" value="Ribosomal_uL10"/>
</dbReference>
<dbReference type="Proteomes" id="UP001560685">
    <property type="component" value="Unassembled WGS sequence"/>
</dbReference>
<evidence type="ECO:0000256" key="6">
    <source>
        <dbReference type="HAMAP-Rule" id="MF_00362"/>
    </source>
</evidence>
<dbReference type="Gene3D" id="3.30.70.1730">
    <property type="match status" value="1"/>
</dbReference>
<dbReference type="CDD" id="cd05797">
    <property type="entry name" value="Ribosomal_L10"/>
    <property type="match status" value="1"/>
</dbReference>
<evidence type="ECO:0000256" key="4">
    <source>
        <dbReference type="ARBA" id="ARBA00023274"/>
    </source>
</evidence>
<keyword evidence="4 6" id="KW-0687">Ribonucleoprotein</keyword>
<evidence type="ECO:0000256" key="1">
    <source>
        <dbReference type="ARBA" id="ARBA00002633"/>
    </source>
</evidence>
<comment type="subunit">
    <text evidence="6">Part of the ribosomal stalk of the 50S ribosomal subunit. The N-terminus interacts with L11 and the large rRNA to form the base of the stalk. The C-terminus forms an elongated spine to which L12 dimers bind in a sequential fashion forming a multimeric L10(L12)X complex.</text>
</comment>
<evidence type="ECO:0000256" key="2">
    <source>
        <dbReference type="ARBA" id="ARBA00008889"/>
    </source>
</evidence>
<comment type="function">
    <text evidence="1 6">Forms part of the ribosomal stalk, playing a central role in the interaction of the ribosome with GTP-bound translation factors.</text>
</comment>
<dbReference type="InterPro" id="IPR022973">
    <property type="entry name" value="Ribosomal_uL10_bac"/>
</dbReference>
<organism evidence="7 8">
    <name type="scientific">Hyphococcus lacteus</name>
    <dbReference type="NCBI Taxonomy" id="3143536"/>
    <lineage>
        <taxon>Bacteria</taxon>
        <taxon>Pseudomonadati</taxon>
        <taxon>Pseudomonadota</taxon>
        <taxon>Alphaproteobacteria</taxon>
        <taxon>Parvularculales</taxon>
        <taxon>Parvularculaceae</taxon>
        <taxon>Hyphococcus</taxon>
    </lineage>
</organism>